<keyword evidence="10" id="KW-1185">Reference proteome</keyword>
<keyword evidence="7" id="KW-0326">Glycosidase</keyword>
<dbReference type="InterPro" id="IPR055235">
    <property type="entry name" value="ASD1_cat"/>
</dbReference>
<dbReference type="Proteomes" id="UP000287188">
    <property type="component" value="Unassembled WGS sequence"/>
</dbReference>
<keyword evidence="6" id="KW-0119">Carbohydrate metabolism</keyword>
<feature type="domain" description="Alpha-L-arabinofuranosidase C-terminal" evidence="8">
    <location>
        <begin position="300"/>
        <end position="509"/>
    </location>
</feature>
<comment type="subunit">
    <text evidence="3">Homohexamer; trimer of dimers.</text>
</comment>
<accession>A0A402ARG3</accession>
<dbReference type="GO" id="GO:0046373">
    <property type="term" value="P:L-arabinose metabolic process"/>
    <property type="evidence" value="ECO:0007669"/>
    <property type="project" value="InterPro"/>
</dbReference>
<evidence type="ECO:0000256" key="1">
    <source>
        <dbReference type="ARBA" id="ARBA00001462"/>
    </source>
</evidence>
<dbReference type="EMBL" id="BIFS01000001">
    <property type="protein sequence ID" value="GCE21696.1"/>
    <property type="molecule type" value="Genomic_DNA"/>
</dbReference>
<proteinExistence type="inferred from homology"/>
<dbReference type="GO" id="GO:0000272">
    <property type="term" value="P:polysaccharide catabolic process"/>
    <property type="evidence" value="ECO:0007669"/>
    <property type="project" value="TreeGrafter"/>
</dbReference>
<dbReference type="SUPFAM" id="SSF51011">
    <property type="entry name" value="Glycosyl hydrolase domain"/>
    <property type="match status" value="1"/>
</dbReference>
<protein>
    <recommendedName>
        <fullName evidence="4">non-reducing end alpha-L-arabinofuranosidase</fullName>
        <ecNumber evidence="4">3.2.1.55</ecNumber>
    </recommendedName>
</protein>
<dbReference type="InterPro" id="IPR010720">
    <property type="entry name" value="Alpha-L-AF_C"/>
</dbReference>
<gene>
    <name evidence="9" type="ORF">KDK_54960</name>
</gene>
<comment type="caution">
    <text evidence="9">The sequence shown here is derived from an EMBL/GenBank/DDBJ whole genome shotgun (WGS) entry which is preliminary data.</text>
</comment>
<evidence type="ECO:0000313" key="10">
    <source>
        <dbReference type="Proteomes" id="UP000287188"/>
    </source>
</evidence>
<sequence>METVQRVVLLPEEPIGQVSPYIHGQFSEHLGDCIYPGTFVGTESPLPHTRGIRQDVLEALRPLEIPVLRWPGGCFADNYHWRDGIGPREQRPTRVNTYWGMAEESNAFGTHEFLDFSRQLGAEPYFAGNVGSAAPSELRDWVEYCNFAGNSALAAERRSNGAAEPFKVQFWGIGNENWSCGGNMSPEEYAAAFARYRTYVFNYPGSEVQAIACGPNSRDFAWTRRFFDTMKNHHTSCRLKQVQGFAAHYYCGTTGSSTEYTDSQWLELLARGYAIDGIVSGHRSIMDEFDPNRRVKLIVDEWGTWHPSGPGGTSLEGFHGIYMQQNTLRDACVAALTLDVFNNHADILYMANIAQLINVLQSLLLVEDDKCIKTPTYHVFDLYKPHRHGQAIRLISQAETISHGEASEEHCRSCYTDQRTLDLQAVHGSATIKDGVLCMTVVNTHPTQPVELDVELRQANWSELEIVTLTADDIHACNTFAEPERVQLSAPRRSSDGGKHTRIQLPAASIIRVMGTLHA</sequence>
<evidence type="ECO:0000256" key="6">
    <source>
        <dbReference type="ARBA" id="ARBA00023277"/>
    </source>
</evidence>
<dbReference type="InterPro" id="IPR017853">
    <property type="entry name" value="GH"/>
</dbReference>
<dbReference type="Pfam" id="PF06964">
    <property type="entry name" value="Alpha-L-AF_C"/>
    <property type="match status" value="1"/>
</dbReference>
<name>A0A402ARG3_9CHLR</name>
<dbReference type="PANTHER" id="PTHR43576">
    <property type="entry name" value="ALPHA-L-ARABINOFURANOSIDASE C-RELATED"/>
    <property type="match status" value="1"/>
</dbReference>
<evidence type="ECO:0000256" key="4">
    <source>
        <dbReference type="ARBA" id="ARBA00012670"/>
    </source>
</evidence>
<dbReference type="GO" id="GO:0046556">
    <property type="term" value="F:alpha-L-arabinofuranosidase activity"/>
    <property type="evidence" value="ECO:0007669"/>
    <property type="project" value="UniProtKB-EC"/>
</dbReference>
<dbReference type="Pfam" id="PF22848">
    <property type="entry name" value="ASD1_dom"/>
    <property type="match status" value="1"/>
</dbReference>
<evidence type="ECO:0000313" key="9">
    <source>
        <dbReference type="EMBL" id="GCE21696.1"/>
    </source>
</evidence>
<dbReference type="PANTHER" id="PTHR43576:SF2">
    <property type="entry name" value="INTRACELLULAR EXO-ALPHA-L-ARABINOFURANOSIDASE 2"/>
    <property type="match status" value="1"/>
</dbReference>
<organism evidence="9 10">
    <name type="scientific">Dictyobacter kobayashii</name>
    <dbReference type="NCBI Taxonomy" id="2014872"/>
    <lineage>
        <taxon>Bacteria</taxon>
        <taxon>Bacillati</taxon>
        <taxon>Chloroflexota</taxon>
        <taxon>Ktedonobacteria</taxon>
        <taxon>Ktedonobacterales</taxon>
        <taxon>Dictyobacteraceae</taxon>
        <taxon>Dictyobacter</taxon>
    </lineage>
</organism>
<reference evidence="10" key="1">
    <citation type="submission" date="2018-12" db="EMBL/GenBank/DDBJ databases">
        <title>Tengunoibacter tsumagoiensis gen. nov., sp. nov., Dictyobacter kobayashii sp. nov., D. alpinus sp. nov., and D. joshuensis sp. nov. and description of Dictyobacteraceae fam. nov. within the order Ktedonobacterales isolated from Tengu-no-mugimeshi.</title>
        <authorList>
            <person name="Wang C.M."/>
            <person name="Zheng Y."/>
            <person name="Sakai Y."/>
            <person name="Toyoda A."/>
            <person name="Minakuchi Y."/>
            <person name="Abe K."/>
            <person name="Yokota A."/>
            <person name="Yabe S."/>
        </authorList>
    </citation>
    <scope>NUCLEOTIDE SEQUENCE [LARGE SCALE GENOMIC DNA]</scope>
    <source>
        <strain evidence="10">Uno11</strain>
    </source>
</reference>
<evidence type="ECO:0000256" key="5">
    <source>
        <dbReference type="ARBA" id="ARBA00022801"/>
    </source>
</evidence>
<comment type="catalytic activity">
    <reaction evidence="1">
        <text>Hydrolysis of terminal non-reducing alpha-L-arabinofuranoside residues in alpha-L-arabinosides.</text>
        <dbReference type="EC" id="3.2.1.55"/>
    </reaction>
</comment>
<keyword evidence="5" id="KW-0378">Hydrolase</keyword>
<dbReference type="InterPro" id="IPR013780">
    <property type="entry name" value="Glyco_hydro_b"/>
</dbReference>
<evidence type="ECO:0000256" key="7">
    <source>
        <dbReference type="ARBA" id="ARBA00023295"/>
    </source>
</evidence>
<dbReference type="AlphaFoldDB" id="A0A402ARG3"/>
<evidence type="ECO:0000256" key="2">
    <source>
        <dbReference type="ARBA" id="ARBA00007186"/>
    </source>
</evidence>
<dbReference type="RefSeq" id="WP_161977691.1">
    <property type="nucleotide sequence ID" value="NZ_BIFS01000001.1"/>
</dbReference>
<dbReference type="SUPFAM" id="SSF51445">
    <property type="entry name" value="(Trans)glycosidases"/>
    <property type="match status" value="1"/>
</dbReference>
<dbReference type="SMART" id="SM00813">
    <property type="entry name" value="Alpha-L-AF_C"/>
    <property type="match status" value="1"/>
</dbReference>
<dbReference type="EC" id="3.2.1.55" evidence="4"/>
<comment type="similarity">
    <text evidence="2">Belongs to the glycosyl hydrolase 51 family.</text>
</comment>
<evidence type="ECO:0000256" key="3">
    <source>
        <dbReference type="ARBA" id="ARBA00011165"/>
    </source>
</evidence>
<evidence type="ECO:0000259" key="8">
    <source>
        <dbReference type="SMART" id="SM00813"/>
    </source>
</evidence>
<dbReference type="Gene3D" id="2.60.40.1180">
    <property type="entry name" value="Golgi alpha-mannosidase II"/>
    <property type="match status" value="1"/>
</dbReference>
<dbReference type="Gene3D" id="3.20.20.80">
    <property type="entry name" value="Glycosidases"/>
    <property type="match status" value="1"/>
</dbReference>